<evidence type="ECO:0000313" key="9">
    <source>
        <dbReference type="EMBL" id="ORX43731.1"/>
    </source>
</evidence>
<evidence type="ECO:0000256" key="6">
    <source>
        <dbReference type="SAM" id="MobiDB-lite"/>
    </source>
</evidence>
<dbReference type="PANTHER" id="PTHR47672:SF1">
    <property type="entry name" value="E3 UBIQUITIN-PROTEIN LIGASE SNT2"/>
    <property type="match status" value="1"/>
</dbReference>
<dbReference type="PANTHER" id="PTHR47672">
    <property type="entry name" value="E3 UBIQUITIN-PROTEIN LIGASE SNT2"/>
    <property type="match status" value="1"/>
</dbReference>
<dbReference type="EMBL" id="MCFH01000050">
    <property type="protein sequence ID" value="ORX43731.1"/>
    <property type="molecule type" value="Genomic_DNA"/>
</dbReference>
<keyword evidence="2" id="KW-0863">Zinc-finger</keyword>
<sequence>KFEEPKWPYIYFGDISRRESFLTDNIDPTDIYPKTCSRIGKKYQSDIPDLLTPEEIEEQKQINIDKEIEKYDASLENESQERNYGNSKNKGKKKRPKFKEETPVVLRGSKYELVYSKPDEWKDEKVNKYVKDIKEYHQEIKNMDLFDRALLELHKSKYDIDKSLSIMRNITLKDLDLPTWSKTEIEQFENAIMKYGHELQYVKQEVPTKRRKDIVQYFYIWKKTPRYKSIYYQFCKVHRPG</sequence>
<protein>
    <recommendedName>
        <fullName evidence="11">SANT domain-containing protein</fullName>
    </recommendedName>
</protein>
<comment type="caution">
    <text evidence="9">The sequence shown here is derived from an EMBL/GenBank/DDBJ whole genome shotgun (WGS) entry which is preliminary data.</text>
</comment>
<dbReference type="InterPro" id="IPR009057">
    <property type="entry name" value="Homeodomain-like_sf"/>
</dbReference>
<reference evidence="9 10" key="1">
    <citation type="submission" date="2016-08" db="EMBL/GenBank/DDBJ databases">
        <title>Genomes of anaerobic fungi encode conserved fungal cellulosomes for biomass hydrolysis.</title>
        <authorList>
            <consortium name="DOE Joint Genome Institute"/>
            <person name="Haitjema C.H."/>
            <person name="Gilmore S.P."/>
            <person name="Henske J.K."/>
            <person name="Solomon K.V."/>
            <person name="De Groot R."/>
            <person name="Kuo A."/>
            <person name="Mondo S.J."/>
            <person name="Salamov A.A."/>
            <person name="Labutti K."/>
            <person name="Zhao Z."/>
            <person name="Chiniquy J."/>
            <person name="Barry K."/>
            <person name="Brewer H.M."/>
            <person name="Purvine S.O."/>
            <person name="Wright A.T."/>
            <person name="Boxma B."/>
            <person name="Van Alen T."/>
            <person name="Hackstein J.H."/>
            <person name="Baker S.E."/>
            <person name="Grigoriev I.V."/>
            <person name="O'Malley M.A."/>
        </authorList>
    </citation>
    <scope>NUCLEOTIDE SEQUENCE [LARGE SCALE GENOMIC DNA]</scope>
    <source>
        <strain evidence="10">finn</strain>
    </source>
</reference>
<keyword evidence="4" id="KW-0238">DNA-binding</keyword>
<keyword evidence="10" id="KW-1185">Reference proteome</keyword>
<dbReference type="Proteomes" id="UP000193719">
    <property type="component" value="Unassembled WGS sequence"/>
</dbReference>
<dbReference type="GO" id="GO:0048189">
    <property type="term" value="C:Lid2 complex"/>
    <property type="evidence" value="ECO:0007669"/>
    <property type="project" value="TreeGrafter"/>
</dbReference>
<feature type="domain" description="ELM2" evidence="7">
    <location>
        <begin position="35"/>
        <end position="171"/>
    </location>
</feature>
<keyword evidence="1" id="KW-0479">Metal-binding</keyword>
<dbReference type="GO" id="GO:0003677">
    <property type="term" value="F:DNA binding"/>
    <property type="evidence" value="ECO:0007669"/>
    <property type="project" value="UniProtKB-KW"/>
</dbReference>
<organism evidence="9 10">
    <name type="scientific">Piromyces finnis</name>
    <dbReference type="NCBI Taxonomy" id="1754191"/>
    <lineage>
        <taxon>Eukaryota</taxon>
        <taxon>Fungi</taxon>
        <taxon>Fungi incertae sedis</taxon>
        <taxon>Chytridiomycota</taxon>
        <taxon>Chytridiomycota incertae sedis</taxon>
        <taxon>Neocallimastigomycetes</taxon>
        <taxon>Neocallimastigales</taxon>
        <taxon>Neocallimastigaceae</taxon>
        <taxon>Piromyces</taxon>
    </lineage>
</organism>
<evidence type="ECO:0008006" key="11">
    <source>
        <dbReference type="Google" id="ProtNLM"/>
    </source>
</evidence>
<gene>
    <name evidence="9" type="ORF">BCR36DRAFT_303062</name>
</gene>
<keyword evidence="5" id="KW-0539">Nucleus</keyword>
<evidence type="ECO:0000256" key="5">
    <source>
        <dbReference type="ARBA" id="ARBA00023242"/>
    </source>
</evidence>
<evidence type="ECO:0000256" key="3">
    <source>
        <dbReference type="ARBA" id="ARBA00022833"/>
    </source>
</evidence>
<evidence type="ECO:0000256" key="4">
    <source>
        <dbReference type="ARBA" id="ARBA00023125"/>
    </source>
</evidence>
<feature type="domain" description="SANT" evidence="8">
    <location>
        <begin position="175"/>
        <end position="226"/>
    </location>
</feature>
<dbReference type="SMART" id="SM00717">
    <property type="entry name" value="SANT"/>
    <property type="match status" value="1"/>
</dbReference>
<dbReference type="STRING" id="1754191.A0A1Y1UZ34"/>
<feature type="region of interest" description="Disordered" evidence="6">
    <location>
        <begin position="73"/>
        <end position="100"/>
    </location>
</feature>
<dbReference type="Pfam" id="PF01448">
    <property type="entry name" value="ELM2"/>
    <property type="match status" value="1"/>
</dbReference>
<dbReference type="GO" id="GO:0004842">
    <property type="term" value="F:ubiquitin-protein transferase activity"/>
    <property type="evidence" value="ECO:0007669"/>
    <property type="project" value="TreeGrafter"/>
</dbReference>
<dbReference type="OrthoDB" id="336088at2759"/>
<dbReference type="GO" id="GO:0036205">
    <property type="term" value="P:histone catabolic process"/>
    <property type="evidence" value="ECO:0007669"/>
    <property type="project" value="TreeGrafter"/>
</dbReference>
<feature type="non-terminal residue" evidence="9">
    <location>
        <position position="1"/>
    </location>
</feature>
<dbReference type="PROSITE" id="PS51156">
    <property type="entry name" value="ELM2"/>
    <property type="match status" value="1"/>
</dbReference>
<dbReference type="InterPro" id="IPR029617">
    <property type="entry name" value="Snt2"/>
</dbReference>
<dbReference type="GO" id="GO:0008270">
    <property type="term" value="F:zinc ion binding"/>
    <property type="evidence" value="ECO:0007669"/>
    <property type="project" value="UniProtKB-KW"/>
</dbReference>
<dbReference type="SUPFAM" id="SSF46689">
    <property type="entry name" value="Homeodomain-like"/>
    <property type="match status" value="1"/>
</dbReference>
<evidence type="ECO:0000259" key="7">
    <source>
        <dbReference type="PROSITE" id="PS51156"/>
    </source>
</evidence>
<keyword evidence="3" id="KW-0862">Zinc</keyword>
<evidence type="ECO:0000313" key="10">
    <source>
        <dbReference type="Proteomes" id="UP000193719"/>
    </source>
</evidence>
<dbReference type="InterPro" id="IPR001005">
    <property type="entry name" value="SANT/Myb"/>
</dbReference>
<name>A0A1Y1UZ34_9FUNG</name>
<dbReference type="FunFam" id="1.10.10.60:FF:000012">
    <property type="entry name" value="Metastasis-associated 1 family, member 3"/>
    <property type="match status" value="1"/>
</dbReference>
<evidence type="ECO:0000256" key="2">
    <source>
        <dbReference type="ARBA" id="ARBA00022771"/>
    </source>
</evidence>
<evidence type="ECO:0000259" key="8">
    <source>
        <dbReference type="PROSITE" id="PS51293"/>
    </source>
</evidence>
<dbReference type="InterPro" id="IPR017884">
    <property type="entry name" value="SANT_dom"/>
</dbReference>
<dbReference type="InterPro" id="IPR000949">
    <property type="entry name" value="ELM2_dom"/>
</dbReference>
<dbReference type="Gene3D" id="1.10.10.60">
    <property type="entry name" value="Homeodomain-like"/>
    <property type="match status" value="1"/>
</dbReference>
<dbReference type="PROSITE" id="PS51293">
    <property type="entry name" value="SANT"/>
    <property type="match status" value="1"/>
</dbReference>
<proteinExistence type="predicted"/>
<reference evidence="9 10" key="2">
    <citation type="submission" date="2016-08" db="EMBL/GenBank/DDBJ databases">
        <title>Pervasive Adenine N6-methylation of Active Genes in Fungi.</title>
        <authorList>
            <consortium name="DOE Joint Genome Institute"/>
            <person name="Mondo S.J."/>
            <person name="Dannebaum R.O."/>
            <person name="Kuo R.C."/>
            <person name="Labutti K."/>
            <person name="Haridas S."/>
            <person name="Kuo A."/>
            <person name="Salamov A."/>
            <person name="Ahrendt S.R."/>
            <person name="Lipzen A."/>
            <person name="Sullivan W."/>
            <person name="Andreopoulos W.B."/>
            <person name="Clum A."/>
            <person name="Lindquist E."/>
            <person name="Daum C."/>
            <person name="Ramamoorthy G.K."/>
            <person name="Gryganskyi A."/>
            <person name="Culley D."/>
            <person name="Magnuson J.K."/>
            <person name="James T.Y."/>
            <person name="O'Malley M.A."/>
            <person name="Stajich J.E."/>
            <person name="Spatafora J.W."/>
            <person name="Visel A."/>
            <person name="Grigoriev I.V."/>
        </authorList>
    </citation>
    <scope>NUCLEOTIDE SEQUENCE [LARGE SCALE GENOMIC DNA]</scope>
    <source>
        <strain evidence="10">finn</strain>
    </source>
</reference>
<evidence type="ECO:0000256" key="1">
    <source>
        <dbReference type="ARBA" id="ARBA00022723"/>
    </source>
</evidence>
<dbReference type="AlphaFoldDB" id="A0A1Y1UZ34"/>
<accession>A0A1Y1UZ34</accession>